<dbReference type="PROSITE" id="PS50853">
    <property type="entry name" value="FN3"/>
    <property type="match status" value="2"/>
</dbReference>
<accession>A0ABT3GQD0</accession>
<organism evidence="4 5">
    <name type="scientific">Luteolibacter arcticus</name>
    <dbReference type="NCBI Taxonomy" id="1581411"/>
    <lineage>
        <taxon>Bacteria</taxon>
        <taxon>Pseudomonadati</taxon>
        <taxon>Verrucomicrobiota</taxon>
        <taxon>Verrucomicrobiia</taxon>
        <taxon>Verrucomicrobiales</taxon>
        <taxon>Verrucomicrobiaceae</taxon>
        <taxon>Luteolibacter</taxon>
    </lineage>
</organism>
<dbReference type="Proteomes" id="UP001320876">
    <property type="component" value="Unassembled WGS sequence"/>
</dbReference>
<keyword evidence="5" id="KW-1185">Reference proteome</keyword>
<evidence type="ECO:0000313" key="4">
    <source>
        <dbReference type="EMBL" id="MCW1925718.1"/>
    </source>
</evidence>
<dbReference type="SUPFAM" id="SSF49265">
    <property type="entry name" value="Fibronectin type III"/>
    <property type="match status" value="1"/>
</dbReference>
<name>A0ABT3GQD0_9BACT</name>
<dbReference type="SMART" id="SM00060">
    <property type="entry name" value="FN3"/>
    <property type="match status" value="2"/>
</dbReference>
<dbReference type="InterPro" id="IPR008929">
    <property type="entry name" value="Chondroitin_lyas"/>
</dbReference>
<sequence>MSVRKTYLFACILAFAFTSSVVAQTLITGQKADYELAPGPVVGSTTAVTARAGATNAASSPGFRNCVYIFALPPVPAGQVVTSATLALTYVSKSGASTFNTDLWGIGFQAGTTPVLNALAANTASEGVKLQDNIIEPTTATGRVTSTNFISYLQDFYAANPAYAGGTNVFLRLNPDVGSTSIIGYNLATADGAAADAPVLRMQFGAPLADVHPRLMAGPPDRPRIIENIRTVPWFATAYQAIYNGVAADVNRHRTDPNYILSRMQMNWVNRYTVDTVNSSNRWQSGSHGAAGVPPVPTPRFAGARDWATDYSLDSGSSALPYNDDPAGTGKIWMKNKTTGVYAWTDPGLTGQAIEKANADLMAKARDAAFVYWLTGDEAFAKFATDIFWQFWYGYSFKQTIPTGAASICGTVTFEVIHDEMNRASAITYDFLHPYLVAQGKDTVLIEAQFRRVANRQIDGGNPTGNWNIIQAIYITHLGLVLQPNSAYPDGKGREYYADVVLNAALPKQTGLTQVIQTGYDQTTALWPEAWGYGIDVTSNLTDILSLLDRSGFGTGLLASGIFPRAVMVQNQMLYPHGWAANCGDTGSRTVETEPMELLAAAAQRRGDTATLAQMVGALRTAEGLSSPYNRTNNRGLVPLCFYSGELPEIPPTPPVQSRHFHAAPLNQWIMRTPTADYRYSLGSSLAGTAGGHAQNQGLALELYGAGMTIGPDPSRGSSYWQPDYHDYIKKPPSHNTVIVGGLSTAGGAFTTRAVEPATTAAAVSPNFNFVYADLSNTSPSSVSADQRRLVANVLTGSQSGFYFDVFRSKLKSTTATTQSHDYLYHSIGLSATVSAVSGTSPILASSGVLTSANGNQKGYDYFKDEKSAAFSGDFKTEFDVNTGNAATAAKMTMWMLGQPNRTIFSVNGQTAVLPGSFPSTFNNRVMPTILIRQNNNAWTNPFISVFEPSLNSAGPKVTAVRALDGFSTGNTIMVAVNSELGNPALADTTYLFSDDNGARQTSGNIAFKGMHGAIQVRDGAVSELYLGSGFEVARGVHGVKAVSTTAATAASLRTAGNDWFCAALAPVTVTLPRPGARLPRVTLHNGATQTFPAGLVAGSTSDGATYSFTVPAGNYTIQSDFTLPNVPGYQVTDVGALSTPTLAGVSGEVYTVSASGADIGGSADAFGFVHQTLADEITLIARIASLDNSNPAAKAGLMIRSGTAANAVYAGVFVTPSSGVLFQRRTSAGGTTSTTTTAGLQAPVWLKLVRQGSLISSFFSADGIAWTSAGTATLTMPGGLEAGFVVTAKDNTKAAQAVIDNVSISGSSITMPPPAPADFTATATSSSQIALAWSAASTATTYSVKRATVSGGPYTVIGTNLTTTTYLDTRLSTGSTYYYKVSALNFVGEGADSSEVGATLFPEPDSAIYPVEDPSHASYGGGSTLDSNNIGFNGTGFINFPVTGGFLQFVNVGGGGGGNALLSIRYALPTGTRTGLLIVNGVSQAITFDFTGSWTTWQTKTVNVTLTGGATNTIRFESNGQDLANIDEIRVAPTPSAPASLAATGGSGQIELAWTPVAGASAYLVKRSDTSGSGFTTIATPAAATFTDIGLGDAVTCYYVVCAVNASGTGPATTEAPATTYTSVENWRLAHFGVVGDTGTAAPTADPDGDGWLNAQEFIAGTDPGDPASLLKVSEMAPSGEDMLVSFPSVGGITYRLECSATMESGSWTIVEDDITGTGEIIQITDPGGAAQPQRFYRIVVP</sequence>
<dbReference type="Gene3D" id="2.60.40.10">
    <property type="entry name" value="Immunoglobulins"/>
    <property type="match status" value="2"/>
</dbReference>
<dbReference type="InterPro" id="IPR018247">
    <property type="entry name" value="EF_Hand_1_Ca_BS"/>
</dbReference>
<dbReference type="Gene3D" id="2.70.98.70">
    <property type="match status" value="1"/>
</dbReference>
<evidence type="ECO:0000313" key="5">
    <source>
        <dbReference type="Proteomes" id="UP001320876"/>
    </source>
</evidence>
<dbReference type="CDD" id="cd00063">
    <property type="entry name" value="FN3"/>
    <property type="match status" value="1"/>
</dbReference>
<reference evidence="4 5" key="1">
    <citation type="submission" date="2022-10" db="EMBL/GenBank/DDBJ databases">
        <title>Luteolibacter arcticus strain CCTCC AB 2014275, whole genome shotgun sequencing project.</title>
        <authorList>
            <person name="Zhao G."/>
            <person name="Shen L."/>
        </authorList>
    </citation>
    <scope>NUCLEOTIDE SEQUENCE [LARGE SCALE GENOMIC DNA]</scope>
    <source>
        <strain evidence="4 5">CCTCC AB 2014275</strain>
    </source>
</reference>
<dbReference type="PROSITE" id="PS00018">
    <property type="entry name" value="EF_HAND_1"/>
    <property type="match status" value="1"/>
</dbReference>
<dbReference type="SUPFAM" id="SSF49785">
    <property type="entry name" value="Galactose-binding domain-like"/>
    <property type="match status" value="1"/>
</dbReference>
<dbReference type="InterPro" id="IPR008979">
    <property type="entry name" value="Galactose-bd-like_sf"/>
</dbReference>
<feature type="domain" description="Fibronectin type-III" evidence="2">
    <location>
        <begin position="1535"/>
        <end position="1624"/>
    </location>
</feature>
<dbReference type="InterPro" id="IPR003961">
    <property type="entry name" value="FN3_dom"/>
</dbReference>
<dbReference type="Gene3D" id="1.50.10.100">
    <property type="entry name" value="Chondroitin AC/alginate lyase"/>
    <property type="match status" value="1"/>
</dbReference>
<dbReference type="PROSITE" id="PS51175">
    <property type="entry name" value="CBM6"/>
    <property type="match status" value="1"/>
</dbReference>
<protein>
    <submittedName>
        <fullName evidence="4">Fibronectin type III domain-containing protein</fullName>
    </submittedName>
</protein>
<evidence type="ECO:0000256" key="1">
    <source>
        <dbReference type="SAM" id="SignalP"/>
    </source>
</evidence>
<dbReference type="SUPFAM" id="SSF48230">
    <property type="entry name" value="Chondroitin AC/alginate lyase"/>
    <property type="match status" value="1"/>
</dbReference>
<evidence type="ECO:0000259" key="3">
    <source>
        <dbReference type="PROSITE" id="PS51175"/>
    </source>
</evidence>
<dbReference type="InterPro" id="IPR005084">
    <property type="entry name" value="CBM6"/>
</dbReference>
<dbReference type="InterPro" id="IPR036116">
    <property type="entry name" value="FN3_sf"/>
</dbReference>
<dbReference type="RefSeq" id="WP_264489825.1">
    <property type="nucleotide sequence ID" value="NZ_JAPDDT010000016.1"/>
</dbReference>
<gene>
    <name evidence="4" type="ORF">OKA05_24380</name>
</gene>
<proteinExistence type="predicted"/>
<dbReference type="Pfam" id="PF00041">
    <property type="entry name" value="fn3"/>
    <property type="match status" value="1"/>
</dbReference>
<feature type="domain" description="Fibronectin type-III" evidence="2">
    <location>
        <begin position="1316"/>
        <end position="1405"/>
    </location>
</feature>
<feature type="domain" description="CBM6" evidence="3">
    <location>
        <begin position="1408"/>
        <end position="1533"/>
    </location>
</feature>
<dbReference type="EMBL" id="JAPDDT010000016">
    <property type="protein sequence ID" value="MCW1925718.1"/>
    <property type="molecule type" value="Genomic_DNA"/>
</dbReference>
<feature type="signal peptide" evidence="1">
    <location>
        <begin position="1"/>
        <end position="23"/>
    </location>
</feature>
<comment type="caution">
    <text evidence="4">The sequence shown here is derived from an EMBL/GenBank/DDBJ whole genome shotgun (WGS) entry which is preliminary data.</text>
</comment>
<feature type="chain" id="PRO_5045760261" evidence="1">
    <location>
        <begin position="24"/>
        <end position="1743"/>
    </location>
</feature>
<evidence type="ECO:0000259" key="2">
    <source>
        <dbReference type="PROSITE" id="PS50853"/>
    </source>
</evidence>
<dbReference type="Gene3D" id="2.60.120.200">
    <property type="match status" value="1"/>
</dbReference>
<keyword evidence="1" id="KW-0732">Signal</keyword>
<dbReference type="Gene3D" id="2.60.120.260">
    <property type="entry name" value="Galactose-binding domain-like"/>
    <property type="match status" value="1"/>
</dbReference>
<dbReference type="InterPro" id="IPR013783">
    <property type="entry name" value="Ig-like_fold"/>
</dbReference>